<dbReference type="OrthoDB" id="10007674at2759"/>
<feature type="chain" id="PRO_5036227329" evidence="1">
    <location>
        <begin position="23"/>
        <end position="95"/>
    </location>
</feature>
<dbReference type="Proteomes" id="UP000682733">
    <property type="component" value="Unassembled WGS sequence"/>
</dbReference>
<dbReference type="EMBL" id="CAJNOQ010012784">
    <property type="protein sequence ID" value="CAF1307968.1"/>
    <property type="molecule type" value="Genomic_DNA"/>
</dbReference>
<evidence type="ECO:0000313" key="2">
    <source>
        <dbReference type="EMBL" id="CAF1187885.1"/>
    </source>
</evidence>
<organism evidence="3 6">
    <name type="scientific">Didymodactylos carnosus</name>
    <dbReference type="NCBI Taxonomy" id="1234261"/>
    <lineage>
        <taxon>Eukaryota</taxon>
        <taxon>Metazoa</taxon>
        <taxon>Spiralia</taxon>
        <taxon>Gnathifera</taxon>
        <taxon>Rotifera</taxon>
        <taxon>Eurotatoria</taxon>
        <taxon>Bdelloidea</taxon>
        <taxon>Philodinida</taxon>
        <taxon>Philodinidae</taxon>
        <taxon>Didymodactylos</taxon>
    </lineage>
</organism>
<keyword evidence="1" id="KW-0732">Signal</keyword>
<gene>
    <name evidence="3" type="ORF">GPM918_LOCUS28855</name>
    <name evidence="2" type="ORF">OVA965_LOCUS23388</name>
    <name evidence="5" type="ORF">SRO942_LOCUS29385</name>
    <name evidence="4" type="ORF">TMI583_LOCUS24110</name>
</gene>
<dbReference type="Proteomes" id="UP000663829">
    <property type="component" value="Unassembled WGS sequence"/>
</dbReference>
<evidence type="ECO:0000313" key="4">
    <source>
        <dbReference type="EMBL" id="CAF3999019.1"/>
    </source>
</evidence>
<dbReference type="AlphaFoldDB" id="A0A815EL30"/>
<reference evidence="3" key="1">
    <citation type="submission" date="2021-02" db="EMBL/GenBank/DDBJ databases">
        <authorList>
            <person name="Nowell W R."/>
        </authorList>
    </citation>
    <scope>NUCLEOTIDE SEQUENCE</scope>
</reference>
<dbReference type="Proteomes" id="UP000681722">
    <property type="component" value="Unassembled WGS sequence"/>
</dbReference>
<keyword evidence="6" id="KW-1185">Reference proteome</keyword>
<dbReference type="EMBL" id="CAJOBA010035140">
    <property type="protein sequence ID" value="CAF3999019.1"/>
    <property type="molecule type" value="Genomic_DNA"/>
</dbReference>
<accession>A0A815EL30</accession>
<evidence type="ECO:0000313" key="6">
    <source>
        <dbReference type="Proteomes" id="UP000663829"/>
    </source>
</evidence>
<comment type="caution">
    <text evidence="3">The sequence shown here is derived from an EMBL/GenBank/DDBJ whole genome shotgun (WGS) entry which is preliminary data.</text>
</comment>
<proteinExistence type="predicted"/>
<name>A0A815EL30_9BILA</name>
<evidence type="ECO:0000313" key="5">
    <source>
        <dbReference type="EMBL" id="CAF4142810.1"/>
    </source>
</evidence>
<sequence>MHVCLTLFFCVILGVIVISVNGRQLSLNNPDDDDLYLTNSKARSFLDGLDGDDLMDLQRRACVGCKFGMLPCCHPNKCIKKTFRPDECMEIKTNK</sequence>
<protein>
    <submittedName>
        <fullName evidence="3">Uncharacterized protein</fullName>
    </submittedName>
</protein>
<dbReference type="EMBL" id="CAJOBC010040844">
    <property type="protein sequence ID" value="CAF4142810.1"/>
    <property type="molecule type" value="Genomic_DNA"/>
</dbReference>
<dbReference type="EMBL" id="CAJNOK010013609">
    <property type="protein sequence ID" value="CAF1187885.1"/>
    <property type="molecule type" value="Genomic_DNA"/>
</dbReference>
<dbReference type="Proteomes" id="UP000677228">
    <property type="component" value="Unassembled WGS sequence"/>
</dbReference>
<evidence type="ECO:0000313" key="3">
    <source>
        <dbReference type="EMBL" id="CAF1307968.1"/>
    </source>
</evidence>
<feature type="signal peptide" evidence="1">
    <location>
        <begin position="1"/>
        <end position="22"/>
    </location>
</feature>
<evidence type="ECO:0000256" key="1">
    <source>
        <dbReference type="SAM" id="SignalP"/>
    </source>
</evidence>